<comment type="caution">
    <text evidence="9">The sequence shown here is derived from an EMBL/GenBank/DDBJ whole genome shotgun (WGS) entry which is preliminary data.</text>
</comment>
<evidence type="ECO:0000256" key="7">
    <source>
        <dbReference type="SAM" id="Phobius"/>
    </source>
</evidence>
<feature type="transmembrane region" description="Helical" evidence="7">
    <location>
        <begin position="122"/>
        <end position="143"/>
    </location>
</feature>
<comment type="similarity">
    <text evidence="2">Belongs to the EccD/Snm4 family.</text>
</comment>
<accession>A0ABT3SHX5</accession>
<dbReference type="InterPro" id="IPR044049">
    <property type="entry name" value="EccD_transm"/>
</dbReference>
<keyword evidence="3" id="KW-1003">Cell membrane</keyword>
<keyword evidence="10" id="KW-1185">Reference proteome</keyword>
<feature type="transmembrane region" description="Helical" evidence="7">
    <location>
        <begin position="438"/>
        <end position="462"/>
    </location>
</feature>
<feature type="transmembrane region" description="Helical" evidence="7">
    <location>
        <begin position="229"/>
        <end position="250"/>
    </location>
</feature>
<evidence type="ECO:0000256" key="1">
    <source>
        <dbReference type="ARBA" id="ARBA00004651"/>
    </source>
</evidence>
<evidence type="ECO:0000256" key="4">
    <source>
        <dbReference type="ARBA" id="ARBA00022692"/>
    </source>
</evidence>
<feature type="transmembrane region" description="Helical" evidence="7">
    <location>
        <begin position="344"/>
        <end position="361"/>
    </location>
</feature>
<feature type="transmembrane region" description="Helical" evidence="7">
    <location>
        <begin position="373"/>
        <end position="392"/>
    </location>
</feature>
<feature type="transmembrane region" description="Helical" evidence="7">
    <location>
        <begin position="256"/>
        <end position="282"/>
    </location>
</feature>
<feature type="transmembrane region" description="Helical" evidence="7">
    <location>
        <begin position="178"/>
        <end position="198"/>
    </location>
</feature>
<dbReference type="EMBL" id="JAPJDO010000019">
    <property type="protein sequence ID" value="MCX2938967.1"/>
    <property type="molecule type" value="Genomic_DNA"/>
</dbReference>
<dbReference type="Gene3D" id="3.10.20.90">
    <property type="entry name" value="Phosphatidylinositol 3-kinase Catalytic Subunit, Chain A, domain 1"/>
    <property type="match status" value="1"/>
</dbReference>
<dbReference type="NCBIfam" id="TIGR03920">
    <property type="entry name" value="T7SS_EccD"/>
    <property type="match status" value="1"/>
</dbReference>
<feature type="domain" description="EccD-like transmembrane" evidence="8">
    <location>
        <begin position="125"/>
        <end position="461"/>
    </location>
</feature>
<feature type="transmembrane region" description="Helical" evidence="7">
    <location>
        <begin position="320"/>
        <end position="338"/>
    </location>
</feature>
<dbReference type="RefSeq" id="WP_265998772.1">
    <property type="nucleotide sequence ID" value="NZ_JAPJDN010000019.1"/>
</dbReference>
<feature type="transmembrane region" description="Helical" evidence="7">
    <location>
        <begin position="204"/>
        <end position="222"/>
    </location>
</feature>
<feature type="transmembrane region" description="Helical" evidence="7">
    <location>
        <begin position="398"/>
        <end position="418"/>
    </location>
</feature>
<comment type="subcellular location">
    <subcellularLocation>
        <location evidence="1">Cell membrane</location>
        <topology evidence="1">Multi-pass membrane protein</topology>
    </subcellularLocation>
</comment>
<evidence type="ECO:0000256" key="2">
    <source>
        <dbReference type="ARBA" id="ARBA00006162"/>
    </source>
</evidence>
<sequence length="464" mass="47339">MTETPVLPIVRVAVLAYGRITDVALPAELPLREILPAVKRLVPQPDSDTETSVPTPMTLAPIGGAPFSVEASLDTVGVVDGDLLALQPVPAGPTTPGVVEDIADAAVIFSAARTRPWGPHRLQLGATIATAVFVVALTAIGIAHRAATASVIGLYAVSALAVLTAVAGLLLRARCARLATGVSAAALLPIVSAFWLAVPGLWGASQVMLAAAGVAAWSLIVLTQTEDGVGLFTATAVVGLGALLVAGATARWQLPALTVGCALIVVALLITVSAPGLAAMWARFPLPVIPAPGDPTPSSPAARLLADLPRRVRIGEAHQTGLIAGGVLLSSAGSLMVAGRSEGPGAWGWYLVAAAAAAAVLRARVWDTAACKGWLLAQPFLVTGGLLVAFVADQRFLAAWWVVAALGALTAAWVVAAVNPDTASADRYSLPLRRLIGFLAAGIDASLVPVIVYLVGIFTWVLDR</sequence>
<name>A0ABT3SHX5_9MYCO</name>
<feature type="transmembrane region" description="Helical" evidence="7">
    <location>
        <begin position="149"/>
        <end position="171"/>
    </location>
</feature>
<keyword evidence="5 7" id="KW-1133">Transmembrane helix</keyword>
<protein>
    <submittedName>
        <fullName evidence="9">Type VII secretion integral membrane protein EccD</fullName>
    </submittedName>
</protein>
<dbReference type="Proteomes" id="UP001300745">
    <property type="component" value="Unassembled WGS sequence"/>
</dbReference>
<dbReference type="InterPro" id="IPR006707">
    <property type="entry name" value="T7SS_EccD"/>
</dbReference>
<organism evidence="9 10">
    <name type="scientific">Mycobacterium pinniadriaticum</name>
    <dbReference type="NCBI Taxonomy" id="2994102"/>
    <lineage>
        <taxon>Bacteria</taxon>
        <taxon>Bacillati</taxon>
        <taxon>Actinomycetota</taxon>
        <taxon>Actinomycetes</taxon>
        <taxon>Mycobacteriales</taxon>
        <taxon>Mycobacteriaceae</taxon>
        <taxon>Mycobacterium</taxon>
    </lineage>
</organism>
<reference evidence="9 10" key="1">
    <citation type="submission" date="2022-11" db="EMBL/GenBank/DDBJ databases">
        <title>Mycobacterium sp. nov.</title>
        <authorList>
            <person name="Papic B."/>
            <person name="Spicic S."/>
            <person name="Duvnjak S."/>
        </authorList>
    </citation>
    <scope>NUCLEOTIDE SEQUENCE [LARGE SCALE GENOMIC DNA]</scope>
    <source>
        <strain evidence="9 10">CVI_P4</strain>
    </source>
</reference>
<dbReference type="Pfam" id="PF08817">
    <property type="entry name" value="YukD"/>
    <property type="match status" value="1"/>
</dbReference>
<evidence type="ECO:0000256" key="5">
    <source>
        <dbReference type="ARBA" id="ARBA00022989"/>
    </source>
</evidence>
<evidence type="ECO:0000313" key="10">
    <source>
        <dbReference type="Proteomes" id="UP001300745"/>
    </source>
</evidence>
<gene>
    <name evidence="9" type="primary">eccD</name>
    <name evidence="9" type="ORF">ORI27_19905</name>
</gene>
<dbReference type="PIRSF" id="PIRSF017804">
    <property type="entry name" value="Secretion_EccD1"/>
    <property type="match status" value="1"/>
</dbReference>
<dbReference type="Pfam" id="PF19053">
    <property type="entry name" value="EccD"/>
    <property type="match status" value="1"/>
</dbReference>
<evidence type="ECO:0000256" key="6">
    <source>
        <dbReference type="ARBA" id="ARBA00023136"/>
    </source>
</evidence>
<dbReference type="InterPro" id="IPR024962">
    <property type="entry name" value="YukD-like"/>
</dbReference>
<proteinExistence type="inferred from homology"/>
<keyword evidence="6 7" id="KW-0472">Membrane</keyword>
<evidence type="ECO:0000313" key="9">
    <source>
        <dbReference type="EMBL" id="MCX2938967.1"/>
    </source>
</evidence>
<keyword evidence="4 7" id="KW-0812">Transmembrane</keyword>
<evidence type="ECO:0000259" key="8">
    <source>
        <dbReference type="Pfam" id="PF19053"/>
    </source>
</evidence>
<evidence type="ECO:0000256" key="3">
    <source>
        <dbReference type="ARBA" id="ARBA00022475"/>
    </source>
</evidence>